<keyword evidence="2" id="KW-1185">Reference proteome</keyword>
<sequence>MLRHVTARLEAKWHIAARSRKSHFSTKTTTRSSTYHDFGNHRGIGGVLSATIMEPVLNPCGTSMKFHDDVNTGVSKTCKISKTTTKSSKVMISANTLVLEAMI</sequence>
<organism evidence="1 2">
    <name type="scientific">Caenorhabditis angaria</name>
    <dbReference type="NCBI Taxonomy" id="860376"/>
    <lineage>
        <taxon>Eukaryota</taxon>
        <taxon>Metazoa</taxon>
        <taxon>Ecdysozoa</taxon>
        <taxon>Nematoda</taxon>
        <taxon>Chromadorea</taxon>
        <taxon>Rhabditida</taxon>
        <taxon>Rhabditina</taxon>
        <taxon>Rhabditomorpha</taxon>
        <taxon>Rhabditoidea</taxon>
        <taxon>Rhabditidae</taxon>
        <taxon>Peloderinae</taxon>
        <taxon>Caenorhabditis</taxon>
    </lineage>
</organism>
<dbReference type="EMBL" id="CANHGI010000003">
    <property type="protein sequence ID" value="CAI5444854.1"/>
    <property type="molecule type" value="Genomic_DNA"/>
</dbReference>
<reference evidence="1" key="1">
    <citation type="submission" date="2022-11" db="EMBL/GenBank/DDBJ databases">
        <authorList>
            <person name="Kikuchi T."/>
        </authorList>
    </citation>
    <scope>NUCLEOTIDE SEQUENCE</scope>
    <source>
        <strain evidence="1">PS1010</strain>
    </source>
</reference>
<dbReference type="Proteomes" id="UP001152747">
    <property type="component" value="Unassembled WGS sequence"/>
</dbReference>
<proteinExistence type="predicted"/>
<accession>A0A9P1IGE5</accession>
<name>A0A9P1IGE5_9PELO</name>
<evidence type="ECO:0000313" key="2">
    <source>
        <dbReference type="Proteomes" id="UP001152747"/>
    </source>
</evidence>
<gene>
    <name evidence="1" type="ORF">CAMP_LOCUS7491</name>
</gene>
<dbReference type="AlphaFoldDB" id="A0A9P1IGE5"/>
<protein>
    <submittedName>
        <fullName evidence="1">Uncharacterized protein</fullName>
    </submittedName>
</protein>
<evidence type="ECO:0000313" key="1">
    <source>
        <dbReference type="EMBL" id="CAI5444854.1"/>
    </source>
</evidence>
<comment type="caution">
    <text evidence="1">The sequence shown here is derived from an EMBL/GenBank/DDBJ whole genome shotgun (WGS) entry which is preliminary data.</text>
</comment>